<dbReference type="InterPro" id="IPR036188">
    <property type="entry name" value="FAD/NAD-bd_sf"/>
</dbReference>
<dbReference type="EMBL" id="CP002057">
    <property type="protein sequence ID" value="ADI36966.1"/>
    <property type="molecule type" value="Genomic_DNA"/>
</dbReference>
<dbReference type="Gene3D" id="3.90.660.50">
    <property type="match status" value="1"/>
</dbReference>
<dbReference type="STRING" id="456320.Mvol_1309"/>
<accession>D7DV06</accession>
<dbReference type="AlphaFoldDB" id="D7DV06"/>
<dbReference type="HOGENOM" id="CLU_668371_0_0_2"/>
<gene>
    <name evidence="1" type="ordered locus">Mvol_1309</name>
</gene>
<dbReference type="SUPFAM" id="SSF51905">
    <property type="entry name" value="FAD/NAD(P)-binding domain"/>
    <property type="match status" value="1"/>
</dbReference>
<dbReference type="Proteomes" id="UP000007722">
    <property type="component" value="Chromosome"/>
</dbReference>
<dbReference type="eggNOG" id="arCOG01521">
    <property type="taxonomic scope" value="Archaea"/>
</dbReference>
<dbReference type="PANTHER" id="PTHR43734">
    <property type="entry name" value="PHYTOENE DESATURASE"/>
    <property type="match status" value="1"/>
</dbReference>
<dbReference type="InParanoid" id="D7DV06"/>
<evidence type="ECO:0000313" key="1">
    <source>
        <dbReference type="EMBL" id="ADI36966.1"/>
    </source>
</evidence>
<dbReference type="Pfam" id="PF13450">
    <property type="entry name" value="NAD_binding_8"/>
    <property type="match status" value="1"/>
</dbReference>
<dbReference type="Gene3D" id="3.50.50.60">
    <property type="entry name" value="FAD/NAD(P)-binding domain"/>
    <property type="match status" value="1"/>
</dbReference>
<proteinExistence type="predicted"/>
<name>D7DV06_METV3</name>
<dbReference type="KEGG" id="mvo:Mvol_1309"/>
<sequence>MGVIMKIGIIGAGLGGLFSAAILSKNHQITIYEKLPYIGGRFTNLNYKGYQLTTGALHMVPHGANGFFGQLVEQSNCGAKIINSNPDGLFRINNTNYGFEELKKLVSFKDKLKALKMLTDLKLGTIDKNMSFGTFLEGIPIAEKVGNSFTGWALSLSSYDTPIDEVIAISKHYHKFGGPGIPMGGCKGIIDALETVILKNGGKIYTNYNVDKIYVPENPGEKCSINDDNEFDILISNASPLITQKISNLKFIDNENMPIPSKGIKISIGSKNKLINHNSVVFTTESERLNGFNQPSNVDKSLAKEGHNLIMAHATQIKNNVNDEIDLVLEDIDDIFANEFVGHKKEGYKILAIQTYRDECPVNHASNGTDVKPVINDRFYLVGDGVKGKGGIEVEGVALSVLEVLAHLNKLGIN</sequence>
<protein>
    <submittedName>
        <fullName evidence="1">Phytoene dehydrogenase and related protein-like protein</fullName>
    </submittedName>
</protein>
<organism evidence="1 2">
    <name type="scientific">Methanococcus voltae (strain ATCC BAA-1334 / A3)</name>
    <dbReference type="NCBI Taxonomy" id="456320"/>
    <lineage>
        <taxon>Archaea</taxon>
        <taxon>Methanobacteriati</taxon>
        <taxon>Methanobacteriota</taxon>
        <taxon>Methanomada group</taxon>
        <taxon>Methanococci</taxon>
        <taxon>Methanococcales</taxon>
        <taxon>Methanococcaceae</taxon>
        <taxon>Methanococcus</taxon>
    </lineage>
</organism>
<dbReference type="PANTHER" id="PTHR43734:SF1">
    <property type="entry name" value="PHYTOENE DESATURASE"/>
    <property type="match status" value="1"/>
</dbReference>
<keyword evidence="2" id="KW-1185">Reference proteome</keyword>
<reference evidence="1 2" key="1">
    <citation type="submission" date="2010-05" db="EMBL/GenBank/DDBJ databases">
        <title>Complete sequence of Methanococcus voltae A3.</title>
        <authorList>
            <consortium name="US DOE Joint Genome Institute"/>
            <person name="Lucas S."/>
            <person name="Copeland A."/>
            <person name="Lapidus A."/>
            <person name="Cheng J.-F."/>
            <person name="Bruce D."/>
            <person name="Goodwin L."/>
            <person name="Pitluck S."/>
            <person name="Lowry S."/>
            <person name="Clum A."/>
            <person name="Land M."/>
            <person name="Hauser L."/>
            <person name="Kyrpides N."/>
            <person name="Mikhailova N."/>
            <person name="Whitman W.B."/>
            <person name="Woyke T."/>
        </authorList>
    </citation>
    <scope>NUCLEOTIDE SEQUENCE [LARGE SCALE GENOMIC DNA]</scope>
    <source>
        <strain evidence="2">ATCC BAA-1334 / A3</strain>
    </source>
</reference>
<evidence type="ECO:0000313" key="2">
    <source>
        <dbReference type="Proteomes" id="UP000007722"/>
    </source>
</evidence>